<dbReference type="SUPFAM" id="SSF55874">
    <property type="entry name" value="ATPase domain of HSP90 chaperone/DNA topoisomerase II/histidine kinase"/>
    <property type="match status" value="1"/>
</dbReference>
<dbReference type="PANTHER" id="PTHR43304:SF1">
    <property type="entry name" value="PAC DOMAIN-CONTAINING PROTEIN"/>
    <property type="match status" value="1"/>
</dbReference>
<dbReference type="InterPro" id="IPR036890">
    <property type="entry name" value="HATPase_C_sf"/>
</dbReference>
<reference evidence="9 10" key="2">
    <citation type="journal article" date="2016" name="Stand. Genomic Sci.">
        <title>Complete genome sequence of 'Halanaeroarchaeum sulfurireducens' M27-SA2, a sulfur-reducing and acetate-oxidizing haloarchaeon from the deep-sea hypersaline anoxic lake Medee.</title>
        <authorList>
            <person name="Messina E."/>
            <person name="Sorokin D.Y."/>
            <person name="Kublanov I.V."/>
            <person name="Toshchakov S."/>
            <person name="Lopatina A."/>
            <person name="Arcadi E."/>
            <person name="Smedile F."/>
            <person name="La Spada G."/>
            <person name="La Cono V."/>
            <person name="Yakimov M.M."/>
        </authorList>
    </citation>
    <scope>NUCLEOTIDE SEQUENCE [LARGE SCALE GENOMIC DNA]</scope>
    <source>
        <strain evidence="9 10">M27-SA2</strain>
    </source>
</reference>
<dbReference type="NCBIfam" id="TIGR00229">
    <property type="entry name" value="sensory_box"/>
    <property type="match status" value="1"/>
</dbReference>
<dbReference type="STRING" id="1604004.HLASA_1885"/>
<feature type="domain" description="Histidine kinase" evidence="6">
    <location>
        <begin position="128"/>
        <end position="333"/>
    </location>
</feature>
<dbReference type="EMBL" id="CP011564">
    <property type="protein sequence ID" value="ALG82764.1"/>
    <property type="molecule type" value="Genomic_DNA"/>
</dbReference>
<dbReference type="PROSITE" id="PS50109">
    <property type="entry name" value="HIS_KIN"/>
    <property type="match status" value="1"/>
</dbReference>
<dbReference type="SUPFAM" id="SSF55785">
    <property type="entry name" value="PYP-like sensor domain (PAS domain)"/>
    <property type="match status" value="1"/>
</dbReference>
<dbReference type="InterPro" id="IPR004358">
    <property type="entry name" value="Sig_transdc_His_kin-like_C"/>
</dbReference>
<dbReference type="PRINTS" id="PR00344">
    <property type="entry name" value="BCTRLSENSOR"/>
</dbReference>
<gene>
    <name evidence="9" type="ORF">HLASA_1885</name>
</gene>
<dbReference type="InterPro" id="IPR000014">
    <property type="entry name" value="PAS"/>
</dbReference>
<dbReference type="PROSITE" id="PS50112">
    <property type="entry name" value="PAS"/>
    <property type="match status" value="1"/>
</dbReference>
<dbReference type="InterPro" id="IPR013655">
    <property type="entry name" value="PAS_fold_3"/>
</dbReference>
<dbReference type="PANTHER" id="PTHR43304">
    <property type="entry name" value="PHYTOCHROME-LIKE PROTEIN CPH1"/>
    <property type="match status" value="1"/>
</dbReference>
<dbReference type="Gene3D" id="3.30.450.20">
    <property type="entry name" value="PAS domain"/>
    <property type="match status" value="1"/>
</dbReference>
<evidence type="ECO:0000259" key="6">
    <source>
        <dbReference type="PROSITE" id="PS50109"/>
    </source>
</evidence>
<feature type="domain" description="PAC" evidence="8">
    <location>
        <begin position="57"/>
        <end position="110"/>
    </location>
</feature>
<dbReference type="Gene3D" id="3.30.565.10">
    <property type="entry name" value="Histidine kinase-like ATPase, C-terminal domain"/>
    <property type="match status" value="1"/>
</dbReference>
<organism evidence="9 10">
    <name type="scientific">Halanaeroarchaeum sulfurireducens</name>
    <dbReference type="NCBI Taxonomy" id="1604004"/>
    <lineage>
        <taxon>Archaea</taxon>
        <taxon>Methanobacteriati</taxon>
        <taxon>Methanobacteriota</taxon>
        <taxon>Stenosarchaea group</taxon>
        <taxon>Halobacteria</taxon>
        <taxon>Halobacteriales</taxon>
        <taxon>Halobacteriaceae</taxon>
        <taxon>Halanaeroarchaeum</taxon>
    </lineage>
</organism>
<dbReference type="InterPro" id="IPR035965">
    <property type="entry name" value="PAS-like_dom_sf"/>
</dbReference>
<evidence type="ECO:0000259" key="8">
    <source>
        <dbReference type="PROSITE" id="PS50113"/>
    </source>
</evidence>
<dbReference type="PROSITE" id="PS50113">
    <property type="entry name" value="PAC"/>
    <property type="match status" value="1"/>
</dbReference>
<keyword evidence="5 9" id="KW-0418">Kinase</keyword>
<dbReference type="RefSeq" id="WP_054519841.1">
    <property type="nucleotide sequence ID" value="NZ_CP011564.1"/>
</dbReference>
<dbReference type="CDD" id="cd00130">
    <property type="entry name" value="PAS"/>
    <property type="match status" value="1"/>
</dbReference>
<dbReference type="InterPro" id="IPR005467">
    <property type="entry name" value="His_kinase_dom"/>
</dbReference>
<dbReference type="Pfam" id="PF08447">
    <property type="entry name" value="PAS_3"/>
    <property type="match status" value="1"/>
</dbReference>
<feature type="domain" description="PAS" evidence="7">
    <location>
        <begin position="1"/>
        <end position="53"/>
    </location>
</feature>
<dbReference type="InterPro" id="IPR001610">
    <property type="entry name" value="PAC"/>
</dbReference>
<evidence type="ECO:0000313" key="10">
    <source>
        <dbReference type="Proteomes" id="UP000060390"/>
    </source>
</evidence>
<dbReference type="SMART" id="SM00086">
    <property type="entry name" value="PAC"/>
    <property type="match status" value="1"/>
</dbReference>
<evidence type="ECO:0000256" key="4">
    <source>
        <dbReference type="ARBA" id="ARBA00022679"/>
    </source>
</evidence>
<accession>A0A0N9N6Q9</accession>
<dbReference type="InterPro" id="IPR052162">
    <property type="entry name" value="Sensor_kinase/Photoreceptor"/>
</dbReference>
<evidence type="ECO:0000313" key="9">
    <source>
        <dbReference type="EMBL" id="ALG82764.1"/>
    </source>
</evidence>
<sequence>MESDAVTFNEQWAEMLGLSLDEIEPTLDTWMQRVHPEDIDEVRAALEAQIAGESDYYDTEHRMQTAGGEWKWIRDIGRVVERDEDNEPIRAVGIHIDITNRKEREQQIEHLSEDLQESLQQLKVIDRVLRHNFHNAMNVILGYAENIQETSSGAAAEDAATIIEEGEQLITTVDKQREITDLLSEPEPSETIDLGEVIDARVAATREQYPEAQITVESSDDRLVRATKSIDRALTELLTNAVVHSDQAEPVIEVTVEDRDDTVAVRIADDGPGIPDMERKIVTGEAEIEPLYHSSGMGLWLVKLIVQKSGGSLAFEENEPRGSIVSIRLPTAAVHDGDE</sequence>
<evidence type="ECO:0000259" key="7">
    <source>
        <dbReference type="PROSITE" id="PS50112"/>
    </source>
</evidence>
<evidence type="ECO:0000256" key="5">
    <source>
        <dbReference type="ARBA" id="ARBA00022777"/>
    </source>
</evidence>
<dbReference type="Proteomes" id="UP000060390">
    <property type="component" value="Chromosome"/>
</dbReference>
<dbReference type="GO" id="GO:0004673">
    <property type="term" value="F:protein histidine kinase activity"/>
    <property type="evidence" value="ECO:0007669"/>
    <property type="project" value="UniProtKB-EC"/>
</dbReference>
<dbReference type="InterPro" id="IPR000700">
    <property type="entry name" value="PAS-assoc_C"/>
</dbReference>
<keyword evidence="4" id="KW-0808">Transferase</keyword>
<dbReference type="KEGG" id="hsf:HLASA_1885"/>
<dbReference type="InterPro" id="IPR003594">
    <property type="entry name" value="HATPase_dom"/>
</dbReference>
<keyword evidence="3" id="KW-0597">Phosphoprotein</keyword>
<dbReference type="Pfam" id="PF02518">
    <property type="entry name" value="HATPase_c"/>
    <property type="match status" value="1"/>
</dbReference>
<evidence type="ECO:0000256" key="1">
    <source>
        <dbReference type="ARBA" id="ARBA00000085"/>
    </source>
</evidence>
<name>A0A0N9N6Q9_9EURY</name>
<reference evidence="10" key="1">
    <citation type="submission" date="2015-05" db="EMBL/GenBank/DDBJ databases">
        <title>Complete genome sequence of Halanaeroarchaeum sulfurireducens type strain M27-SA2, a sulfate-reducer haloarchaeon from marine anoxic lake Medee.</title>
        <authorList>
            <person name="Messina E."/>
            <person name="Kublanov I.V."/>
            <person name="Toshchakov S."/>
            <person name="Arcadi E."/>
            <person name="La Spada G."/>
            <person name="La Cono V."/>
            <person name="Yakimov M.M."/>
        </authorList>
    </citation>
    <scope>NUCLEOTIDE SEQUENCE [LARGE SCALE GENOMIC DNA]</scope>
    <source>
        <strain evidence="10">M27-SA2</strain>
    </source>
</reference>
<dbReference type="SMART" id="SM00387">
    <property type="entry name" value="HATPase_c"/>
    <property type="match status" value="1"/>
</dbReference>
<dbReference type="AlphaFoldDB" id="A0A0N9N6Q9"/>
<evidence type="ECO:0000256" key="3">
    <source>
        <dbReference type="ARBA" id="ARBA00022553"/>
    </source>
</evidence>
<dbReference type="PATRIC" id="fig|1604004.5.peg.1987"/>
<dbReference type="GeneID" id="71765860"/>
<proteinExistence type="predicted"/>
<protein>
    <recommendedName>
        <fullName evidence="2">histidine kinase</fullName>
        <ecNumber evidence="2">2.7.13.3</ecNumber>
    </recommendedName>
</protein>
<comment type="catalytic activity">
    <reaction evidence="1">
        <text>ATP + protein L-histidine = ADP + protein N-phospho-L-histidine.</text>
        <dbReference type="EC" id="2.7.13.3"/>
    </reaction>
</comment>
<dbReference type="CDD" id="cd00075">
    <property type="entry name" value="HATPase"/>
    <property type="match status" value="1"/>
</dbReference>
<evidence type="ECO:0000256" key="2">
    <source>
        <dbReference type="ARBA" id="ARBA00012438"/>
    </source>
</evidence>
<dbReference type="EC" id="2.7.13.3" evidence="2"/>